<feature type="compositionally biased region" description="Polar residues" evidence="2">
    <location>
        <begin position="947"/>
        <end position="966"/>
    </location>
</feature>
<feature type="region of interest" description="Disordered" evidence="2">
    <location>
        <begin position="79"/>
        <end position="113"/>
    </location>
</feature>
<evidence type="ECO:0000313" key="7">
    <source>
        <dbReference type="EMBL" id="CAB4221911.1"/>
    </source>
</evidence>
<reference evidence="6" key="1">
    <citation type="submission" date="2020-05" db="EMBL/GenBank/DDBJ databases">
        <authorList>
            <person name="Chiriac C."/>
            <person name="Salcher M."/>
            <person name="Ghai R."/>
            <person name="Kavagutti S V."/>
        </authorList>
    </citation>
    <scope>NUCLEOTIDE SEQUENCE</scope>
</reference>
<keyword evidence="1" id="KW-0175">Coiled coil</keyword>
<feature type="region of interest" description="Disordered" evidence="2">
    <location>
        <begin position="473"/>
        <end position="507"/>
    </location>
</feature>
<dbReference type="InterPro" id="IPR020290">
    <property type="entry name" value="Gp88"/>
</dbReference>
<accession>A0A6J5RM19</accession>
<dbReference type="EMBL" id="LR797237">
    <property type="protein sequence ID" value="CAB4195346.1"/>
    <property type="molecule type" value="Genomic_DNA"/>
</dbReference>
<dbReference type="SUPFAM" id="SSF51294">
    <property type="entry name" value="Hedgehog/intein (Hint) domain"/>
    <property type="match status" value="1"/>
</dbReference>
<evidence type="ECO:0000313" key="6">
    <source>
        <dbReference type="EMBL" id="CAB4195346.1"/>
    </source>
</evidence>
<evidence type="ECO:0000313" key="4">
    <source>
        <dbReference type="EMBL" id="CAB4144983.1"/>
    </source>
</evidence>
<name>A0A6J5RM19_9CAUD</name>
<sequence>MSLASCLNKSSKLFDQKERLILQAAVSKMVADGMERSAAEIAAVEQALTEARADLREVVDEVFKESPTLAEKFSWSDDNADVSAKKTEAPKAAVEPKTEAPKAAESAPRENEVVKHPDVDGWMVKKVESAPVNAPADAVESQDVAEATNLGDASTEQISEILTEQDKADAAEALNHKKWSERTSKKFAKGYAEWLQAGAKSLATKLGELYAKVLAAAKSGMLSIAVVMNFNVTPQLPPVQVKSNAITVTVLKAKPKADFKGVAASADARIVADWMMRKGDLGGKPFIVADKNGGLLYAFDGQGALLAKSPALFGAAKGDVLTAEQASKSVDQTTAADKITPAGVFKGKGNQSDEYGGTVRFAEYENSFVAIHRVYLGTPSEKRMERLQSQTADDNRVSYGCINALPEFIDGVIAKHFTGDSQVVVLPETTDAKSFFGIDDSEFETASTVVQASADVGSAVDISWGADKYGLGRRARDQQRSGSGARRKADPKDGNSEQQTDDRGLLSDAKEKLSKARFSRAIPVKSVSTDVDALGKKERTAFMDAMLARGKDGERILANLKRLEGTPWAKQSIQSALMRHALDEIVAGRQPKFESLMDHPALTKFRTSAEKNGAAGVWAHLQTNGLVGESAKPANNVNSSFLNCDPSQDCAKYCYATTGNYRYVHPFVKAELSNWAAGNDPVRAATIIAADYKTTAEFHLKKALRLFDKGDISAEWLPVIAELNKQGVRVQIFSKRPEVLRQVPATNVRLLSVDKSNLDVARQNPDLPVAFIYTDQTQIPFLNEIKDRVQVILPVKTGRFVLSKEQIDQLPSWTKPYQCPIDNGHKTVGKGASEWNCTRCDYRGGVGCFLGQVTEKVMKAIDNKVSPGASLAAAIKEIQDAARSLPPGERGQLLATLDGLVSAIRAGVDIGTTSGEFRRDEGEAQGNVSPIKFYPRKAASVAEGQVDQESGTGQAKETDTGTPKFSRTSDKWYSQLARVVEGAKQNIAPAVMWKSWLKNQPGIKADEIEATGLNDWLDIQQGKVTKQQVQDYLAQNGVKVEEVMLGGTSAYNDMAMEEFNRPFAELSDSEKEYVRAGVDGATADTAGPDNERTPNQTKFSQYQLPGGENYRELLLTLPKQPLNTTAREARRNELEGKNNRAEITKAEFKELIELRKDQRDYERANFQSSHFDQPNILAHIRFNERTDADGKRVLFIEEIQSDWAQKGKKEGFKPTDNPAERAYNEYASDLKQRYEISVRKDFSEAGMTGDRLERVVAKFVNKDDVGAMAMALDEKPQFNKLNRAMQEESYRTGHPSAPFVTKTEAWVALSMKRMIRYAAENGFDRVAWTNGEQQAARYDLSKQIDRIDYHKGEDGWNISAVKDGAELIAKEGLSDADVEAQVGKDILSRMQEGKGEIGRSPDEDITYRSLTGLNLKVGGEGMKAFYDKIVPNVANDVLKKLGGGRSVPIVMKRGKRPRPFIDIAAISNNRWQPVGANGFTIPANDPDNAVFGSQDAAREAAERIKERSRAYEISQPGFDITPALREKVMAGLPIFSRNEASQGGLSQRDAQAAYDRISKKYTNLPPVTILNNPDELPARLKGLREDIDKAGAANDVEAAYFDGEIVVFSDNIKDEARLEHVLFTHEVTHYGLRGIMGKALDAQLNGLFVRNPELRRKAVEARKRLGLDSNVEAVEEVLADMPDSELVKLKGMDRFIAAIRDWMAGHGFTKLADMLDGILVKIAGEQVVADALVGDIVRAARYFARNGKPDTRTQMYMGGTAFMTAYHGSPHDFDNFSLDKIGTGEGAQAYGWGLYFAGRREVAEHYKKTLSKPTMDYGRALASLPEGIELSRLEKLQDEMHAATIDETIEKNPELKNEMRGPWDRGDIIPDAEIVKRNAPEWDALVQKIMKAATAFDAARNRAGRLYQVNLAPAEDEYLLWDKPLSEQSEKVKAALKAANVDASDNTDGGEFMGGKVTLAPMAGAEFYGKMARDRGSERMMGKGDKQWGPIKISNDEAASKYLASIGIPGIKYLDGSSRNKPLKDVKREFLNELPEDADASEVMEKIGTGTFSPKNEAILKELQANEWLGFDYPAQALSAALSGNLQNWDPSPELVKAVADAQDGSTYNYVIFDDKHVTVEAKFSRAIPSNSIAGAYETLKSNAAQNGRLNTLAELFQDSNKFGILSKTLQTQFHKASKDKSFKRVFDAVNGQINDTSKYALEAEAEAPNILQRMEGFKDVGRTLLQGGKTAQNDLKAVSQAIFANIEGEQGVQQKVFTDAELRNEFSLTPKQIELYREFRAAVDTSMDRLAQTLMMKTAGQYVDTRDMRGLSMDDTASEIDGMLRTRQEFLQEKLDSLDERDVEFQAVAIFSVDPYGNARQDWRKPKSKKAAEEALQDEIDNIQAARDRLQEMRDYTTELKDKGYSPAMRFGQYAVTVMDGDNVEFFSMYETQAEANIARMQLARDPFYRGMDITKSTLNPDSWKMFAGVSPETVELFARFMGADESEGFKAYASLAASSRSAMKRMLERKGVAGFSIDTQRVLAQFVTSNARQASINVNSREVNESLHDTRGDVQSEAQKLVDYVRNPKEEAAALRGLLFMHYIGGSVASALVNMTQPVLMTAPYLHQFAGNKVAGIMARSIKMASTGNISDAGLRQALQKADDEGTTQPHEIHMLMAEASGGAMNNFPRWQAFKKAWGGMFALAESFNRKTTFLAAYEIARSDPSVYRKAGFATAHEFATNAVTETQGLYCVDQDTEILTAAGWKRHGALKAGEAVYAVDDKGALVESRLLDVHKFTGKHPAIEFTANGVRRMVVTNEHTNLIQCYSSRDKKWQGIRRVKTADLKNSHHLLRVPLSSALKRQEVYSDDEVRLFAWTAAEGSLFSHRGSTSKRGVQLVQSESHNPQYVADIDGLLMRLGGFFNRSTSRSADKMVRWRLGKPLWTKIHEALPGKLITPAFVENLSPRQMGIFLETFAMGDGHFPDEGGFTINQKDIGNLDCLQAMAVLSGKTSTVYHRMGKHDFGALYVAKNSVRACVKELDRRIITVDTVWCPETEHGTWIARSNGRTFVTGNSKANRPNWARGAIGATLFTFKQFSISYLELLSRMPRKQQILMLGLLVLAAGAEGLPFAEDVEDLIDTIGQKMGYATNTKKAIKKELADILGDGMAEFVLHGVSAIPGFPLDVSGRMGMANLIPGTALLNPSRKDKSGEVLEVFGAAGGLAKGVLSASSNGKVSEAVPSAIKNLVKGIEMFNTGEYKDAKGRKVTDVDELDAMLKAIGFNPAHVAADTRRITAERRDVDIAKHIESEISEAWAQGILERDQEQVIDARQKLRDWNSDNPDMPIRIGMPQIMKRVKEAKLTRDQRFIKSAPPEMRRRMIGELTQ</sequence>
<dbReference type="EMBL" id="LR797507">
    <property type="protein sequence ID" value="CAB4221911.1"/>
    <property type="molecule type" value="Genomic_DNA"/>
</dbReference>
<feature type="domain" description="Gene product 88" evidence="3">
    <location>
        <begin position="635"/>
        <end position="780"/>
    </location>
</feature>
<dbReference type="NCBIfam" id="NF032893">
    <property type="entry name" value="tail-700"/>
    <property type="match status" value="2"/>
</dbReference>
<feature type="compositionally biased region" description="Basic and acidic residues" evidence="2">
    <location>
        <begin position="487"/>
        <end position="507"/>
    </location>
</feature>
<dbReference type="EMBL" id="LR796442">
    <property type="protein sequence ID" value="CAB4144983.1"/>
    <property type="molecule type" value="Genomic_DNA"/>
</dbReference>
<dbReference type="GO" id="GO:0016539">
    <property type="term" value="P:intein-mediated protein splicing"/>
    <property type="evidence" value="ECO:0007669"/>
    <property type="project" value="InterPro"/>
</dbReference>
<proteinExistence type="predicted"/>
<dbReference type="InterPro" id="IPR006141">
    <property type="entry name" value="Intein_N"/>
</dbReference>
<feature type="region of interest" description="Disordered" evidence="2">
    <location>
        <begin position="130"/>
        <end position="152"/>
    </location>
</feature>
<gene>
    <name evidence="5" type="ORF">UFOVP1053_4</name>
    <name evidence="6" type="ORF">UFOVP1297_7</name>
    <name evidence="7" type="ORF">UFOVP1647_47</name>
    <name evidence="4" type="ORF">UFOVP472_4</name>
</gene>
<feature type="coiled-coil region" evidence="1">
    <location>
        <begin position="2370"/>
        <end position="2404"/>
    </location>
</feature>
<feature type="coiled-coil region" evidence="1">
    <location>
        <begin position="34"/>
        <end position="61"/>
    </location>
</feature>
<organism evidence="6">
    <name type="scientific">uncultured Caudovirales phage</name>
    <dbReference type="NCBI Taxonomy" id="2100421"/>
    <lineage>
        <taxon>Viruses</taxon>
        <taxon>Duplodnaviria</taxon>
        <taxon>Heunggongvirae</taxon>
        <taxon>Uroviricota</taxon>
        <taxon>Caudoviricetes</taxon>
        <taxon>Peduoviridae</taxon>
        <taxon>Maltschvirus</taxon>
        <taxon>Maltschvirus maltsch</taxon>
    </lineage>
</organism>
<dbReference type="EMBL" id="LR797004">
    <property type="protein sequence ID" value="CAB4180744.1"/>
    <property type="molecule type" value="Genomic_DNA"/>
</dbReference>
<feature type="compositionally biased region" description="Basic and acidic residues" evidence="2">
    <location>
        <begin position="83"/>
        <end position="113"/>
    </location>
</feature>
<protein>
    <recommendedName>
        <fullName evidence="3">Gene product 88 domain-containing protein</fullName>
    </recommendedName>
</protein>
<evidence type="ECO:0000259" key="3">
    <source>
        <dbReference type="Pfam" id="PF17338"/>
    </source>
</evidence>
<dbReference type="InterPro" id="IPR036844">
    <property type="entry name" value="Hint_dom_sf"/>
</dbReference>
<evidence type="ECO:0000313" key="5">
    <source>
        <dbReference type="EMBL" id="CAB4180744.1"/>
    </source>
</evidence>
<evidence type="ECO:0000256" key="2">
    <source>
        <dbReference type="SAM" id="MobiDB-lite"/>
    </source>
</evidence>
<evidence type="ECO:0000256" key="1">
    <source>
        <dbReference type="SAM" id="Coils"/>
    </source>
</evidence>
<dbReference type="Pfam" id="PF17338">
    <property type="entry name" value="GP88"/>
    <property type="match status" value="1"/>
</dbReference>
<dbReference type="PROSITE" id="PS50817">
    <property type="entry name" value="INTEIN_N_TER"/>
    <property type="match status" value="1"/>
</dbReference>
<feature type="region of interest" description="Disordered" evidence="2">
    <location>
        <begin position="942"/>
        <end position="967"/>
    </location>
</feature>
<dbReference type="Gene3D" id="2.170.16.10">
    <property type="entry name" value="Hedgehog/Intein (Hint) domain"/>
    <property type="match status" value="1"/>
</dbReference>